<dbReference type="PROSITE" id="PS50105">
    <property type="entry name" value="SAM_DOMAIN"/>
    <property type="match status" value="1"/>
</dbReference>
<dbReference type="PROSITE" id="PS50084">
    <property type="entry name" value="KH_TYPE_1"/>
    <property type="match status" value="2"/>
</dbReference>
<accession>A0A9J7IRE8</accession>
<organism evidence="6 7">
    <name type="scientific">Spodoptera litura</name>
    <name type="common">Asian cotton leafworm</name>
    <dbReference type="NCBI Taxonomy" id="69820"/>
    <lineage>
        <taxon>Eukaryota</taxon>
        <taxon>Metazoa</taxon>
        <taxon>Ecdysozoa</taxon>
        <taxon>Arthropoda</taxon>
        <taxon>Hexapoda</taxon>
        <taxon>Insecta</taxon>
        <taxon>Pterygota</taxon>
        <taxon>Neoptera</taxon>
        <taxon>Endopterygota</taxon>
        <taxon>Lepidoptera</taxon>
        <taxon>Glossata</taxon>
        <taxon>Ditrysia</taxon>
        <taxon>Noctuoidea</taxon>
        <taxon>Noctuidae</taxon>
        <taxon>Amphipyrinae</taxon>
        <taxon>Spodoptera</taxon>
    </lineage>
</organism>
<dbReference type="InterPro" id="IPR036612">
    <property type="entry name" value="KH_dom_type_1_sf"/>
</dbReference>
<comment type="similarity">
    <text evidence="1">Belongs to the BicC family.</text>
</comment>
<keyword evidence="2" id="KW-0677">Repeat</keyword>
<dbReference type="InterPro" id="IPR047554">
    <property type="entry name" value="BICC1_KH-I_rpt2"/>
</dbReference>
<dbReference type="PANTHER" id="PTHR10627">
    <property type="entry name" value="SCP160"/>
    <property type="match status" value="1"/>
</dbReference>
<feature type="domain" description="SAM" evidence="5">
    <location>
        <begin position="782"/>
        <end position="845"/>
    </location>
</feature>
<evidence type="ECO:0000313" key="6">
    <source>
        <dbReference type="Proteomes" id="UP000301870"/>
    </source>
</evidence>
<keyword evidence="6" id="KW-1185">Reference proteome</keyword>
<proteinExistence type="inferred from homology"/>
<dbReference type="GeneID" id="111354115"/>
<sequence>MATTNFLTVKTHLSEFKHSDKDTLSEASESGTSNSVTSAEDLQKLAVILGLNSAEDVYQERFRVDRRRLEAMLADNLDESQTAQAFFHRVMTETNTLINWPARLKIGARSKKDPHVRVAGRPNDVKLAREKIIQLLDTRNNRVTMKIDVSYTDHSHIIGKGGLTIKRVMEETGCHIHFPDSNRTSTVEKSNQVSIAGDMERVERARARVRALTPLVFCFELPIVPSSQPLPDITSPYVQNIQDQYNVQVMLRNRPKLHANLLVVKGVQWEVQATMEATNLLMNYMCGPLASQTQVQMSLEISPMHHGVVVGRGAEQLKVIMKGTNTQIMFPDADDPNIPVIKKSCVTITGNIKDVYAARQQLVGSLPLVVIFDVSDEACRIESELANKLMHKYNVYINIRRKPKQGITSVVVKGIERCAGDIYEARRELLGDKEPVITAEIPESYNIPSISANNLPNFGVFNPFSPTHGANMANSPCSPFNLPLSELANFAGLSPMFGHNPPTPGGYPSPLSPVALTPPVYPNSWMVPSPQPRSGQFHYPNLMPNPNGVMYKNQGGSWNPMTNGADIVGLPQQMMMQTPYQQMPADNRPTTLSQILNSSSQASSGYQSNFTGSSVSLDTQNISGGGDGSNVVSPSVSPISKGHSSHSPAPSTDAERSQQELANIISDLPISDRRAVGCEKKTLEALNKLSPLTEYRKMKAEASKAMRENVGSGYRVPNQRWSGYYFSHTSPGPINLTDVNNNEVVTPEKGWNRPELVRPNIVEQTVVTPPQPAAQTPPAAPCRYQQLSALLRDVGLHKYIDLFKKHELDMSTFTSLNEADLVEIGVTAFGARRKMLLLIADLKANKGNYQGSAGSERKMVGSPSQFATLTQDKW</sequence>
<dbReference type="Pfam" id="PF22985">
    <property type="entry name" value="KH_BICC1"/>
    <property type="match status" value="2"/>
</dbReference>
<dbReference type="PANTHER" id="PTHR10627:SF69">
    <property type="entry name" value="PROTEIN BICAUDAL C"/>
    <property type="match status" value="1"/>
</dbReference>
<dbReference type="Gene3D" id="1.10.150.50">
    <property type="entry name" value="Transcription Factor, Ets-1"/>
    <property type="match status" value="1"/>
</dbReference>
<gene>
    <name evidence="7" type="primary">LOC111354115</name>
</gene>
<dbReference type="SUPFAM" id="SSF54791">
    <property type="entry name" value="Eukaryotic type KH-domain (KH-domain type I)"/>
    <property type="match status" value="2"/>
</dbReference>
<reference evidence="7" key="1">
    <citation type="submission" date="2025-08" db="UniProtKB">
        <authorList>
            <consortium name="RefSeq"/>
        </authorList>
    </citation>
    <scope>IDENTIFICATION</scope>
    <source>
        <strain evidence="7">Ishihara</strain>
        <tissue evidence="7">Whole body</tissue>
    </source>
</reference>
<dbReference type="InterPro" id="IPR004087">
    <property type="entry name" value="KH_dom"/>
</dbReference>
<dbReference type="InterPro" id="IPR013761">
    <property type="entry name" value="SAM/pointed_sf"/>
</dbReference>
<feature type="region of interest" description="Disordered" evidence="4">
    <location>
        <begin position="617"/>
        <end position="658"/>
    </location>
</feature>
<dbReference type="SUPFAM" id="SSF47769">
    <property type="entry name" value="SAM/Pointed domain"/>
    <property type="match status" value="1"/>
</dbReference>
<dbReference type="InterPro" id="IPR054727">
    <property type="entry name" value="BICC1_KH"/>
</dbReference>
<dbReference type="CTD" id="34946"/>
<protein>
    <submittedName>
        <fullName evidence="7">Protein bicaudal C homolog 1</fullName>
    </submittedName>
</protein>
<dbReference type="GO" id="GO:0010468">
    <property type="term" value="P:regulation of gene expression"/>
    <property type="evidence" value="ECO:0007669"/>
    <property type="project" value="UniProtKB-ARBA"/>
</dbReference>
<evidence type="ECO:0000259" key="5">
    <source>
        <dbReference type="PROSITE" id="PS50105"/>
    </source>
</evidence>
<dbReference type="GO" id="GO:0003723">
    <property type="term" value="F:RNA binding"/>
    <property type="evidence" value="ECO:0007669"/>
    <property type="project" value="UniProtKB-UniRule"/>
</dbReference>
<dbReference type="OrthoDB" id="271862at2759"/>
<dbReference type="Pfam" id="PF00013">
    <property type="entry name" value="KH_1"/>
    <property type="match status" value="2"/>
</dbReference>
<dbReference type="Gene3D" id="3.30.310.270">
    <property type="match status" value="2"/>
</dbReference>
<evidence type="ECO:0000256" key="3">
    <source>
        <dbReference type="PROSITE-ProRule" id="PRU00117"/>
    </source>
</evidence>
<dbReference type="GO" id="GO:0005737">
    <property type="term" value="C:cytoplasm"/>
    <property type="evidence" value="ECO:0007669"/>
    <property type="project" value="TreeGrafter"/>
</dbReference>
<feature type="compositionally biased region" description="Low complexity" evidence="4">
    <location>
        <begin position="629"/>
        <end position="640"/>
    </location>
</feature>
<dbReference type="AlphaFoldDB" id="A0A9J7IRE8"/>
<dbReference type="SMART" id="SM00322">
    <property type="entry name" value="KH"/>
    <property type="match status" value="2"/>
</dbReference>
<dbReference type="CDD" id="cd22421">
    <property type="entry name" value="KH-I_BICC1_rpt2"/>
    <property type="match status" value="1"/>
</dbReference>
<evidence type="ECO:0000256" key="2">
    <source>
        <dbReference type="ARBA" id="ARBA00022737"/>
    </source>
</evidence>
<name>A0A9J7IRE8_SPOLT</name>
<dbReference type="InterPro" id="IPR047549">
    <property type="entry name" value="BICC1_KH-I_rpt1"/>
</dbReference>
<dbReference type="SMART" id="SM00454">
    <property type="entry name" value="SAM"/>
    <property type="match status" value="1"/>
</dbReference>
<keyword evidence="3" id="KW-0694">RNA-binding</keyword>
<evidence type="ECO:0000256" key="1">
    <source>
        <dbReference type="ARBA" id="ARBA00007662"/>
    </source>
</evidence>
<dbReference type="KEGG" id="sliu:111354115"/>
<dbReference type="RefSeq" id="XP_022823169.1">
    <property type="nucleotide sequence ID" value="XM_022967401.1"/>
</dbReference>
<dbReference type="Proteomes" id="UP000301870">
    <property type="component" value="Chromosome 17"/>
</dbReference>
<evidence type="ECO:0000313" key="7">
    <source>
        <dbReference type="RefSeq" id="XP_022823169.1"/>
    </source>
</evidence>
<dbReference type="Pfam" id="PF24234">
    <property type="entry name" value="KH_BICC1_1st"/>
    <property type="match status" value="1"/>
</dbReference>
<dbReference type="InterPro" id="IPR001660">
    <property type="entry name" value="SAM"/>
</dbReference>
<evidence type="ECO:0000256" key="4">
    <source>
        <dbReference type="SAM" id="MobiDB-lite"/>
    </source>
</evidence>
<dbReference type="Pfam" id="PF00536">
    <property type="entry name" value="SAM_1"/>
    <property type="match status" value="1"/>
</dbReference>
<dbReference type="InterPro" id="IPR004088">
    <property type="entry name" value="KH_dom_type_1"/>
</dbReference>